<dbReference type="AlphaFoldDB" id="Q012Z7"/>
<evidence type="ECO:0000313" key="2">
    <source>
        <dbReference type="EMBL" id="CAL55033.1"/>
    </source>
</evidence>
<dbReference type="EMBL" id="CAID01000008">
    <property type="protein sequence ID" value="CAL55033.1"/>
    <property type="molecule type" value="Genomic_DNA"/>
</dbReference>
<organism evidence="2 3">
    <name type="scientific">Ostreococcus tauri</name>
    <name type="common">Marine green alga</name>
    <dbReference type="NCBI Taxonomy" id="70448"/>
    <lineage>
        <taxon>Eukaryota</taxon>
        <taxon>Viridiplantae</taxon>
        <taxon>Chlorophyta</taxon>
        <taxon>Mamiellophyceae</taxon>
        <taxon>Mamiellales</taxon>
        <taxon>Bathycoccaceae</taxon>
        <taxon>Ostreococcus</taxon>
    </lineage>
</organism>
<protein>
    <submittedName>
        <fullName evidence="2">Unnamed product</fullName>
    </submittedName>
</protein>
<keyword evidence="3" id="KW-1185">Reference proteome</keyword>
<evidence type="ECO:0000313" key="3">
    <source>
        <dbReference type="Proteomes" id="UP000009170"/>
    </source>
</evidence>
<reference evidence="3" key="1">
    <citation type="journal article" date="2006" name="Proc. Natl. Acad. Sci. U.S.A.">
        <title>Genome analysis of the smallest free-living eukaryote Ostreococcus tauri unveils many unique features.</title>
        <authorList>
            <person name="Derelle E."/>
            <person name="Ferraz C."/>
            <person name="Rombauts S."/>
            <person name="Rouze P."/>
            <person name="Worden A.Z."/>
            <person name="Robbens S."/>
            <person name="Partensky F."/>
            <person name="Degroeve S."/>
            <person name="Echeynie S."/>
            <person name="Cooke R."/>
            <person name="Saeys Y."/>
            <person name="Wuyts J."/>
            <person name="Jabbari K."/>
            <person name="Bowler C."/>
            <person name="Panaud O."/>
            <person name="Piegu B."/>
            <person name="Ball S.G."/>
            <person name="Ral J.-P."/>
            <person name="Bouget F.-Y."/>
            <person name="Piganeau G."/>
            <person name="De Baets B."/>
            <person name="Picard A."/>
            <person name="Delseny M."/>
            <person name="Demaille J."/>
            <person name="Van de Peer Y."/>
            <person name="Moreau H."/>
        </authorList>
    </citation>
    <scope>NUCLEOTIDE SEQUENCE [LARGE SCALE GENOMIC DNA]</scope>
    <source>
        <strain evidence="3">OTTH 0595 / CCAP 157/2 / RCC745</strain>
    </source>
</reference>
<accession>Q012Z7</accession>
<dbReference type="InParanoid" id="Q012Z7"/>
<dbReference type="Proteomes" id="UP000009170">
    <property type="component" value="Unassembled WGS sequence"/>
</dbReference>
<comment type="caution">
    <text evidence="2">The sequence shown here is derived from an EMBL/GenBank/DDBJ whole genome shotgun (WGS) entry which is preliminary data.</text>
</comment>
<evidence type="ECO:0000256" key="1">
    <source>
        <dbReference type="SAM" id="MobiDB-lite"/>
    </source>
</evidence>
<dbReference type="KEGG" id="ota:OT_ostta08g03020"/>
<dbReference type="OMA" id="WHALACE"/>
<name>Q012Z7_OSTTA</name>
<feature type="compositionally biased region" description="Basic and acidic residues" evidence="1">
    <location>
        <begin position="111"/>
        <end position="129"/>
    </location>
</feature>
<dbReference type="RefSeq" id="XP_003080865.1">
    <property type="nucleotide sequence ID" value="XM_003080817.1"/>
</dbReference>
<gene>
    <name evidence="2" type="ORF">OT_ostta08g03020</name>
</gene>
<proteinExistence type="predicted"/>
<reference evidence="2 3" key="2">
    <citation type="journal article" date="2014" name="BMC Genomics">
        <title>An improved genome of the model marine alga Ostreococcus tauri unfolds by assessing Illumina de novo assemblies.</title>
        <authorList>
            <person name="Blanc-Mathieu R."/>
            <person name="Verhelst B."/>
            <person name="Derelle E."/>
            <person name="Rombauts S."/>
            <person name="Bouget F.Y."/>
            <person name="Carre I."/>
            <person name="Chateau A."/>
            <person name="Eyre-Walker A."/>
            <person name="Grimsley N."/>
            <person name="Moreau H."/>
            <person name="Piegu B."/>
            <person name="Rivals E."/>
            <person name="Schackwitz W."/>
            <person name="Van de Peer Y."/>
            <person name="Piganeau G."/>
        </authorList>
    </citation>
    <scope>NUCLEOTIDE SEQUENCE [LARGE SCALE GENOMIC DNA]</scope>
    <source>
        <strain evidence="3">OTTH 0595 / CCAP 157/2 / RCC745</strain>
    </source>
</reference>
<feature type="region of interest" description="Disordered" evidence="1">
    <location>
        <begin position="111"/>
        <end position="137"/>
    </location>
</feature>
<dbReference type="GeneID" id="9831444"/>
<sequence>MAIRKVEDDDDDPRAWYELACEAFDAGDRETCARALDRCETLDGAWARDARFALRRAHCAAAANDDGDERTMRAIDDVFRALDASGNDMPSDVRAVMVIDACGLEREWARRGGGETRAETERARERAMETLRNAPSE</sequence>